<dbReference type="Gene3D" id="3.30.730.10">
    <property type="entry name" value="AP2/ERF domain"/>
    <property type="match status" value="1"/>
</dbReference>
<feature type="compositionally biased region" description="Polar residues" evidence="1">
    <location>
        <begin position="19"/>
        <end position="29"/>
    </location>
</feature>
<gene>
    <name evidence="3" type="ORF">ACHAWO_003251</name>
</gene>
<evidence type="ECO:0000259" key="2">
    <source>
        <dbReference type="Pfam" id="PF20710"/>
    </source>
</evidence>
<evidence type="ECO:0000313" key="4">
    <source>
        <dbReference type="Proteomes" id="UP001530400"/>
    </source>
</evidence>
<dbReference type="EMBL" id="JALLPJ020000301">
    <property type="protein sequence ID" value="KAL3796095.1"/>
    <property type="molecule type" value="Genomic_DNA"/>
</dbReference>
<dbReference type="InterPro" id="IPR036955">
    <property type="entry name" value="AP2/ERF_dom_sf"/>
</dbReference>
<feature type="region of interest" description="Disordered" evidence="1">
    <location>
        <begin position="1140"/>
        <end position="1159"/>
    </location>
</feature>
<feature type="compositionally biased region" description="Polar residues" evidence="1">
    <location>
        <begin position="1095"/>
        <end position="1113"/>
    </location>
</feature>
<reference evidence="3 4" key="1">
    <citation type="submission" date="2024-10" db="EMBL/GenBank/DDBJ databases">
        <title>Updated reference genomes for cyclostephanoid diatoms.</title>
        <authorList>
            <person name="Roberts W.R."/>
            <person name="Alverson A.J."/>
        </authorList>
    </citation>
    <scope>NUCLEOTIDE SEQUENCE [LARGE SCALE GENOMIC DNA]</scope>
    <source>
        <strain evidence="3 4">AJA010-31</strain>
    </source>
</reference>
<feature type="compositionally biased region" description="Polar residues" evidence="1">
    <location>
        <begin position="1013"/>
        <end position="1038"/>
    </location>
</feature>
<feature type="domain" description="DUF6824" evidence="2">
    <location>
        <begin position="796"/>
        <end position="879"/>
    </location>
</feature>
<sequence>MIRYIPPKNGAGWHEARNAKQQTTATTNYEQREVGKQATLSRSAMDRSCSSAAAMAEKTDHDDNLDSMFSLCDAYSFFSDNNDKHRANESMQPSGGNNMGDSSCANAAAGIISPVDKISIGTSFQDCSFAAADEEYDASVRTQSENPTMNASVGSQSANPTTKGRKSPYYGVSVIPESNRYRVQIRVMSKDLSLGRFKNEIDAAVAFDEGAIHLARHKIDCYVRKGKINFSTVNNYSRARALELEERGPGVNSEREDPLEIAAKVHARIDAFLKSNDLDTPAQEEEVDVDRPERAPFQRVALFDDVNRAEVDYHPTSKEDVHQANESCASIKASDNTSQFTASDVQFLNKGNPSTPNHTYKGVFARNSKFTAIVCDASNKRIYLGTFFLRSDAALAYDKGVDVFKVSGRFIGPRKNFRTKEEYQHDRQKELEATEVNVEKAGTVADVENQIQKRINEIIHRKPHERNGAFSKNNELDTPAAEEKMGVDRPASGRTVTQEAALFDDDANKGEVDYYLTSEATYNQATAKENGDDVHQADESCVSIRIGATDQTSQSSPHCTYKGVKASSKTLSKFVSTVCGVADKPIHLGAFFLRSDAALAHDRAADVFKVSGPTKGPRKNFQTEEEYQHDREKELETSAVSVEKAGTVVDVEGQIQKRIDEIKMSHNTPNTLKITESCQLVAELQPEKSNAGKDESFHRRARCIVSIRVDGQKHDLGVISLQRDVSIPRVAGMQATANEDEMVRCKVVLRIDGKRKQLGMCDVSSEIFDTANETTFDGGDSTVYPTKAIMQPHHNDVLCGRGWNKFNQHPGNESYTRLVKEHAAQSTGRSLDEIRPITERIIEMIRNKSPPGRFLDKDDTGLWKVVDEARVLEKVKQAIQGSIRDAKKSSSSSLRDVVPVGDSNAESLSGNIDLATETSQADNSKADKQSFKVSVRVGDKKGDLGVCQLPLKLCQDSDAQTISIHSNVDKSIAERLQCNSASHFDVQNRHDETNNFPSSVLKESAKTHKRGETSFSTQERPTQSRRLSSHQFVSSPSIGDSELKDSSDVITKKPITASSETDNDQEMIDSVEDIFDDNDRDTNECAKSVDVVSRTKPNATRCGTSSSTDPTRGSSVSASNDDLSLASPLSDPSSQKVLRVTSSKKSHSSSTNFDPSANNGQLISLEQNQTNNLPFPIGSSVWTSRTNQEYDAQSYQSGKVTGVLLDIRSCEIFYNVLLDSGNETTVGANGLAYAPSCAVYYSPTAQFDRDSCQKAEIILCRTMPARHNENLARVQRHHTALLQHLRLAEATNGNNDCTKYIFDCVNNLEKVPIDHLILELTEIEHTLSSVSKLTATIFNEAAPKATKLLAKWLQIKNAPHFYYTIKISIGVGRFKLIEDIPAVFIHNREK</sequence>
<dbReference type="InterPro" id="IPR049227">
    <property type="entry name" value="DUF6824"/>
</dbReference>
<proteinExistence type="predicted"/>
<feature type="region of interest" description="Disordered" evidence="1">
    <location>
        <begin position="882"/>
        <end position="911"/>
    </location>
</feature>
<comment type="caution">
    <text evidence="3">The sequence shown here is derived from an EMBL/GenBank/DDBJ whole genome shotgun (WGS) entry which is preliminary data.</text>
</comment>
<feature type="region of interest" description="Disordered" evidence="1">
    <location>
        <begin position="141"/>
        <end position="166"/>
    </location>
</feature>
<feature type="region of interest" description="Disordered" evidence="1">
    <location>
        <begin position="1073"/>
        <end position="1135"/>
    </location>
</feature>
<evidence type="ECO:0000256" key="1">
    <source>
        <dbReference type="SAM" id="MobiDB-lite"/>
    </source>
</evidence>
<organism evidence="3 4">
    <name type="scientific">Cyclotella atomus</name>
    <dbReference type="NCBI Taxonomy" id="382360"/>
    <lineage>
        <taxon>Eukaryota</taxon>
        <taxon>Sar</taxon>
        <taxon>Stramenopiles</taxon>
        <taxon>Ochrophyta</taxon>
        <taxon>Bacillariophyta</taxon>
        <taxon>Coscinodiscophyceae</taxon>
        <taxon>Thalassiosirophycidae</taxon>
        <taxon>Stephanodiscales</taxon>
        <taxon>Stephanodiscaceae</taxon>
        <taxon>Cyclotella</taxon>
    </lineage>
</organism>
<feature type="region of interest" description="Disordered" evidence="1">
    <location>
        <begin position="988"/>
        <end position="1049"/>
    </location>
</feature>
<protein>
    <recommendedName>
        <fullName evidence="2">DUF6824 domain-containing protein</fullName>
    </recommendedName>
</protein>
<accession>A0ABD3QD54</accession>
<feature type="region of interest" description="Disordered" evidence="1">
    <location>
        <begin position="1"/>
        <end position="42"/>
    </location>
</feature>
<name>A0ABD3QD54_9STRA</name>
<feature type="compositionally biased region" description="Low complexity" evidence="1">
    <location>
        <begin position="1114"/>
        <end position="1134"/>
    </location>
</feature>
<feature type="compositionally biased region" description="Basic and acidic residues" evidence="1">
    <location>
        <begin position="1003"/>
        <end position="1012"/>
    </location>
</feature>
<dbReference type="Pfam" id="PF20710">
    <property type="entry name" value="DUF6824"/>
    <property type="match status" value="1"/>
</dbReference>
<dbReference type="Proteomes" id="UP001530400">
    <property type="component" value="Unassembled WGS sequence"/>
</dbReference>
<keyword evidence="4" id="KW-1185">Reference proteome</keyword>
<feature type="compositionally biased region" description="Polar residues" evidence="1">
    <location>
        <begin position="141"/>
        <end position="162"/>
    </location>
</feature>
<evidence type="ECO:0000313" key="3">
    <source>
        <dbReference type="EMBL" id="KAL3796095.1"/>
    </source>
</evidence>